<dbReference type="Proteomes" id="UP000663829">
    <property type="component" value="Unassembled WGS sequence"/>
</dbReference>
<comment type="caution">
    <text evidence="3">The sequence shown here is derived from an EMBL/GenBank/DDBJ whole genome shotgun (WGS) entry which is preliminary data.</text>
</comment>
<dbReference type="AlphaFoldDB" id="A0A815DGA9"/>
<sequence>MPGEYQPFSGLPRSTLSPHTQQTRRLSPPPLRRPTHSIRRTPSSRNSTVEIELPPRRRHRSTRNIITIPFPPRPTLFLRPPRRILEIERVRCRRRHHYVSEPQILATNPITVSIPSSSSPPQQRPTLTTAMIESLPKRIVHFPSIHLGENGLSSQGLLSQNEADLDIVTLPAEYIGPDGTLSILQLHPPMQQIQTSMLNMPQMNVTLSPESNLAPFLNTGNMGTLAPENQNSIASGSEIQQFLQQTRQLFQRLGPVASVQQLSLIPSNTNPYSALSQNHPSTFSGTSDSNPLFTPPVNLYNPMSVPLFSSHPASAERSFLRLNGPYGVQRPPSYSTSGDNQGVSSANLTNPVLSGTDTSDRYQSVRNNTAQSILQPTNIPALTNATYSRLQPPSILPNVSHVPKSSTRENKNMSRISNANRQIVKKYVQITAK</sequence>
<organism evidence="3 6">
    <name type="scientific">Didymodactylos carnosus</name>
    <dbReference type="NCBI Taxonomy" id="1234261"/>
    <lineage>
        <taxon>Eukaryota</taxon>
        <taxon>Metazoa</taxon>
        <taxon>Spiralia</taxon>
        <taxon>Gnathifera</taxon>
        <taxon>Rotifera</taxon>
        <taxon>Eurotatoria</taxon>
        <taxon>Bdelloidea</taxon>
        <taxon>Philodinida</taxon>
        <taxon>Philodinidae</taxon>
        <taxon>Didymodactylos</taxon>
    </lineage>
</organism>
<reference evidence="3" key="1">
    <citation type="submission" date="2021-02" db="EMBL/GenBank/DDBJ databases">
        <authorList>
            <person name="Nowell W R."/>
        </authorList>
    </citation>
    <scope>NUCLEOTIDE SEQUENCE</scope>
</reference>
<evidence type="ECO:0000313" key="2">
    <source>
        <dbReference type="EMBL" id="CAF0931155.1"/>
    </source>
</evidence>
<evidence type="ECO:0000256" key="1">
    <source>
        <dbReference type="SAM" id="MobiDB-lite"/>
    </source>
</evidence>
<evidence type="ECO:0000313" key="5">
    <source>
        <dbReference type="EMBL" id="CAF4112217.1"/>
    </source>
</evidence>
<name>A0A815DGA9_9BILA</name>
<gene>
    <name evidence="3" type="ORF">GPM918_LOCUS28309</name>
    <name evidence="2" type="ORF">OVA965_LOCUS11154</name>
    <name evidence="5" type="ORF">SRO942_LOCUS28799</name>
    <name evidence="4" type="ORF">TMI583_LOCUS11150</name>
</gene>
<dbReference type="EMBL" id="CAJOBC010035300">
    <property type="protein sequence ID" value="CAF4112217.1"/>
    <property type="molecule type" value="Genomic_DNA"/>
</dbReference>
<dbReference type="Proteomes" id="UP000681722">
    <property type="component" value="Unassembled WGS sequence"/>
</dbReference>
<dbReference type="EMBL" id="CAJOBA010004255">
    <property type="protein sequence ID" value="CAF3707666.1"/>
    <property type="molecule type" value="Genomic_DNA"/>
</dbReference>
<feature type="compositionally biased region" description="Polar residues" evidence="1">
    <location>
        <begin position="332"/>
        <end position="360"/>
    </location>
</feature>
<feature type="compositionally biased region" description="Polar residues" evidence="1">
    <location>
        <begin position="40"/>
        <end position="49"/>
    </location>
</feature>
<feature type="compositionally biased region" description="Polar residues" evidence="1">
    <location>
        <begin position="12"/>
        <end position="23"/>
    </location>
</feature>
<dbReference type="EMBL" id="CAJNOQ010012289">
    <property type="protein sequence ID" value="CAF1296657.1"/>
    <property type="molecule type" value="Genomic_DNA"/>
</dbReference>
<dbReference type="Proteomes" id="UP000682733">
    <property type="component" value="Unassembled WGS sequence"/>
</dbReference>
<proteinExistence type="predicted"/>
<dbReference type="Proteomes" id="UP000677228">
    <property type="component" value="Unassembled WGS sequence"/>
</dbReference>
<evidence type="ECO:0000313" key="3">
    <source>
        <dbReference type="EMBL" id="CAF1296657.1"/>
    </source>
</evidence>
<dbReference type="EMBL" id="CAJNOK010004253">
    <property type="protein sequence ID" value="CAF0931155.1"/>
    <property type="molecule type" value="Genomic_DNA"/>
</dbReference>
<feature type="region of interest" description="Disordered" evidence="1">
    <location>
        <begin position="323"/>
        <end position="360"/>
    </location>
</feature>
<protein>
    <submittedName>
        <fullName evidence="3">Uncharacterized protein</fullName>
    </submittedName>
</protein>
<evidence type="ECO:0000313" key="6">
    <source>
        <dbReference type="Proteomes" id="UP000663829"/>
    </source>
</evidence>
<keyword evidence="6" id="KW-1185">Reference proteome</keyword>
<feature type="region of interest" description="Disordered" evidence="1">
    <location>
        <begin position="1"/>
        <end position="67"/>
    </location>
</feature>
<evidence type="ECO:0000313" key="4">
    <source>
        <dbReference type="EMBL" id="CAF3707666.1"/>
    </source>
</evidence>
<accession>A0A815DGA9</accession>